<proteinExistence type="predicted"/>
<sequence>MTVLDNPIDCAAQASNIAALKARGAHVTTDCP</sequence>
<name>A0A2L0EMM0_SORCE</name>
<accession>A0A2L0EMM0</accession>
<protein>
    <submittedName>
        <fullName evidence="1">Uncharacterized protein</fullName>
    </submittedName>
</protein>
<dbReference type="Proteomes" id="UP000238348">
    <property type="component" value="Chromosome"/>
</dbReference>
<organism evidence="1 2">
    <name type="scientific">Sorangium cellulosum</name>
    <name type="common">Polyangium cellulosum</name>
    <dbReference type="NCBI Taxonomy" id="56"/>
    <lineage>
        <taxon>Bacteria</taxon>
        <taxon>Pseudomonadati</taxon>
        <taxon>Myxococcota</taxon>
        <taxon>Polyangia</taxon>
        <taxon>Polyangiales</taxon>
        <taxon>Polyangiaceae</taxon>
        <taxon>Sorangium</taxon>
    </lineage>
</organism>
<dbReference type="AlphaFoldDB" id="A0A2L0EMM0"/>
<dbReference type="EMBL" id="CP012673">
    <property type="protein sequence ID" value="AUX40554.1"/>
    <property type="molecule type" value="Genomic_DNA"/>
</dbReference>
<reference evidence="1 2" key="1">
    <citation type="submission" date="2015-09" db="EMBL/GenBank/DDBJ databases">
        <title>Sorangium comparison.</title>
        <authorList>
            <person name="Zaburannyi N."/>
            <person name="Bunk B."/>
            <person name="Overmann J."/>
            <person name="Mueller R."/>
        </authorList>
    </citation>
    <scope>NUCLEOTIDE SEQUENCE [LARGE SCALE GENOMIC DNA]</scope>
    <source>
        <strain evidence="1 2">So ce26</strain>
    </source>
</reference>
<gene>
    <name evidence="1" type="ORF">SOCE26_019550</name>
</gene>
<evidence type="ECO:0000313" key="2">
    <source>
        <dbReference type="Proteomes" id="UP000238348"/>
    </source>
</evidence>
<evidence type="ECO:0000313" key="1">
    <source>
        <dbReference type="EMBL" id="AUX40554.1"/>
    </source>
</evidence>